<dbReference type="AlphaFoldDB" id="A0A2N3L1D5"/>
<name>A0A2N3L1D5_9PROT</name>
<accession>A0A2N3L1D5</accession>
<comment type="caution">
    <text evidence="2">The sequence shown here is derived from an EMBL/GenBank/DDBJ whole genome shotgun (WGS) entry which is preliminary data.</text>
</comment>
<dbReference type="InterPro" id="IPR001387">
    <property type="entry name" value="Cro/C1-type_HTH"/>
</dbReference>
<keyword evidence="2" id="KW-0238">DNA-binding</keyword>
<evidence type="ECO:0000256" key="1">
    <source>
        <dbReference type="SAM" id="MobiDB-lite"/>
    </source>
</evidence>
<dbReference type="EMBL" id="NXGX01000011">
    <property type="protein sequence ID" value="PKR56536.1"/>
    <property type="molecule type" value="Genomic_DNA"/>
</dbReference>
<organism evidence="2 3">
    <name type="scientific">Thalassospira lohafexi</name>
    <dbReference type="NCBI Taxonomy" id="744227"/>
    <lineage>
        <taxon>Bacteria</taxon>
        <taxon>Pseudomonadati</taxon>
        <taxon>Pseudomonadota</taxon>
        <taxon>Alphaproteobacteria</taxon>
        <taxon>Rhodospirillales</taxon>
        <taxon>Thalassospiraceae</taxon>
        <taxon>Thalassospira</taxon>
    </lineage>
</organism>
<reference evidence="2 3" key="1">
    <citation type="submission" date="2017-09" db="EMBL/GenBank/DDBJ databases">
        <title>Biodiversity and function of Thalassospira species in the particle-attached aromatic-hydrocarbon-degrading consortia from the surface seawater of the China South Sea.</title>
        <authorList>
            <person name="Dong C."/>
            <person name="Lai Q."/>
            <person name="Shao Z."/>
        </authorList>
    </citation>
    <scope>NUCLEOTIDE SEQUENCE [LARGE SCALE GENOMIC DNA]</scope>
    <source>
        <strain evidence="2 3">139Z-12</strain>
    </source>
</reference>
<sequence length="96" mass="10294">MVYEKFLHDLARAGLSVRAFAELIGMNPNSVSNYARSGVVPDHLAIIAALVAEMGVNGLDFQGLLAKVELTAKKPRGRAKSGQFGGDRQVPLDLDE</sequence>
<dbReference type="CDD" id="cd00093">
    <property type="entry name" value="HTH_XRE"/>
    <property type="match status" value="1"/>
</dbReference>
<gene>
    <name evidence="2" type="ORF">COO92_20065</name>
</gene>
<keyword evidence="3" id="KW-1185">Reference proteome</keyword>
<protein>
    <submittedName>
        <fullName evidence="2">DNA-binding protein</fullName>
    </submittedName>
</protein>
<feature type="region of interest" description="Disordered" evidence="1">
    <location>
        <begin position="75"/>
        <end position="96"/>
    </location>
</feature>
<dbReference type="Proteomes" id="UP000233332">
    <property type="component" value="Unassembled WGS sequence"/>
</dbReference>
<evidence type="ECO:0000313" key="2">
    <source>
        <dbReference type="EMBL" id="PKR56536.1"/>
    </source>
</evidence>
<dbReference type="GO" id="GO:0003677">
    <property type="term" value="F:DNA binding"/>
    <property type="evidence" value="ECO:0007669"/>
    <property type="project" value="UniProtKB-KW"/>
</dbReference>
<evidence type="ECO:0000313" key="3">
    <source>
        <dbReference type="Proteomes" id="UP000233332"/>
    </source>
</evidence>
<proteinExistence type="predicted"/>